<reference evidence="1 2" key="1">
    <citation type="submission" date="2024-07" db="EMBL/GenBank/DDBJ databases">
        <title>Draft sequence of the Neodothiora populina.</title>
        <authorList>
            <person name="Drown D.D."/>
            <person name="Schuette U.S."/>
            <person name="Buechlein A.B."/>
            <person name="Rusch D.R."/>
            <person name="Winton L.W."/>
            <person name="Adams G.A."/>
        </authorList>
    </citation>
    <scope>NUCLEOTIDE SEQUENCE [LARGE SCALE GENOMIC DNA]</scope>
    <source>
        <strain evidence="1 2">CPC 39397</strain>
    </source>
</reference>
<gene>
    <name evidence="1" type="ORF">AAFC00_006846</name>
</gene>
<dbReference type="GeneID" id="95980545"/>
<evidence type="ECO:0000313" key="2">
    <source>
        <dbReference type="Proteomes" id="UP001562354"/>
    </source>
</evidence>
<proteinExistence type="predicted"/>
<sequence>MSLSLEKLRFEFVNYSGETRSHHDKARFREIKQHVMKNHFRKQFALDERHAKRNMIRRRLAPVISAPQESEPIDRDSTHACIDVATGRHVCCSYQSKQLTSACDQTGGVLLPATSKASLVSLDGANFDPFDTIPLALSKASTAGVRWFFVDDDRSPICNTGLPWLYLKNMQWKGHLWTAASQYPGIFHILITLGQANRARLTGTTDTVSWLFHKGQSIKVLREGLTGKDALISDGLVLLISSQISLAMVGDLAQGHNAVTKYEAADTHRRALLKLLNERGGISSITGYMALHHMVWSDLRLAAGTLTKPQLPRDPRMSCKVFSPRFVREAERRTAAVVSWLPASGRTSEVRRVFGYLQYMSLSFDEVYGREVQADGAMNPCYQGLHHLYHILPLSYMRREGQETSGLSDSFNALYAVLLAAGICAWTWIPKQWPEVHHSHLVHDIVAVHVQELWNCLSQSQDPCKAWRETGAGLESLLWVAYRGLNMAIVLKDTARPGQMRDKTAWFLDLLNQVAGEMSMSKLGAALEIFPQSDPFPNTSGQALAEGVTRRCDQQWSFSGEKLLKE</sequence>
<dbReference type="Proteomes" id="UP001562354">
    <property type="component" value="Unassembled WGS sequence"/>
</dbReference>
<protein>
    <submittedName>
        <fullName evidence="1">Uncharacterized protein</fullName>
    </submittedName>
</protein>
<comment type="caution">
    <text evidence="1">The sequence shown here is derived from an EMBL/GenBank/DDBJ whole genome shotgun (WGS) entry which is preliminary data.</text>
</comment>
<accession>A0ABR3PBD0</accession>
<name>A0ABR3PBD0_9PEZI</name>
<dbReference type="PANTHER" id="PTHR37540">
    <property type="entry name" value="TRANSCRIPTION FACTOR (ACR-2), PUTATIVE-RELATED-RELATED"/>
    <property type="match status" value="1"/>
</dbReference>
<dbReference type="RefSeq" id="XP_069199737.1">
    <property type="nucleotide sequence ID" value="XM_069346859.1"/>
</dbReference>
<dbReference type="PANTHER" id="PTHR37540:SF10">
    <property type="entry name" value="SIGMA-70 REGION 2 FAMILY PROTEIN"/>
    <property type="match status" value="1"/>
</dbReference>
<evidence type="ECO:0000313" key="1">
    <source>
        <dbReference type="EMBL" id="KAL1303462.1"/>
    </source>
</evidence>
<keyword evidence="2" id="KW-1185">Reference proteome</keyword>
<organism evidence="1 2">
    <name type="scientific">Neodothiora populina</name>
    <dbReference type="NCBI Taxonomy" id="2781224"/>
    <lineage>
        <taxon>Eukaryota</taxon>
        <taxon>Fungi</taxon>
        <taxon>Dikarya</taxon>
        <taxon>Ascomycota</taxon>
        <taxon>Pezizomycotina</taxon>
        <taxon>Dothideomycetes</taxon>
        <taxon>Dothideomycetidae</taxon>
        <taxon>Dothideales</taxon>
        <taxon>Dothioraceae</taxon>
        <taxon>Neodothiora</taxon>
    </lineage>
</organism>
<dbReference type="EMBL" id="JBFMKM010000010">
    <property type="protein sequence ID" value="KAL1303462.1"/>
    <property type="molecule type" value="Genomic_DNA"/>
</dbReference>